<dbReference type="KEGG" id="rce:RC1_0856"/>
<dbReference type="Proteomes" id="UP000001591">
    <property type="component" value="Chromosome"/>
</dbReference>
<dbReference type="OrthoDB" id="465636at2"/>
<dbReference type="STRING" id="414684.RC1_0856"/>
<dbReference type="InterPro" id="IPR019734">
    <property type="entry name" value="TPR_rpt"/>
</dbReference>
<dbReference type="SUPFAM" id="SSF53335">
    <property type="entry name" value="S-adenosyl-L-methionine-dependent methyltransferases"/>
    <property type="match status" value="1"/>
</dbReference>
<keyword evidence="2" id="KW-1185">Reference proteome</keyword>
<dbReference type="AlphaFoldDB" id="B6IS50"/>
<accession>B6IS50</accession>
<dbReference type="EMBL" id="CP000613">
    <property type="protein sequence ID" value="ACI98286.1"/>
    <property type="molecule type" value="Genomic_DNA"/>
</dbReference>
<gene>
    <name evidence="1" type="ordered locus">RC1_0856</name>
</gene>
<dbReference type="SUPFAM" id="SSF48452">
    <property type="entry name" value="TPR-like"/>
    <property type="match status" value="1"/>
</dbReference>
<dbReference type="Pfam" id="PF13489">
    <property type="entry name" value="Methyltransf_23"/>
    <property type="match status" value="1"/>
</dbReference>
<dbReference type="InterPro" id="IPR011990">
    <property type="entry name" value="TPR-like_helical_dom_sf"/>
</dbReference>
<dbReference type="eggNOG" id="COG0457">
    <property type="taxonomic scope" value="Bacteria"/>
</dbReference>
<evidence type="ECO:0000313" key="1">
    <source>
        <dbReference type="EMBL" id="ACI98286.1"/>
    </source>
</evidence>
<protein>
    <submittedName>
        <fullName evidence="1">Uncharacterized protein</fullName>
    </submittedName>
</protein>
<dbReference type="CDD" id="cd02440">
    <property type="entry name" value="AdoMet_MTases"/>
    <property type="match status" value="1"/>
</dbReference>
<dbReference type="Gene3D" id="3.40.50.150">
    <property type="entry name" value="Vaccinia Virus protein VP39"/>
    <property type="match status" value="1"/>
</dbReference>
<dbReference type="HOGENOM" id="CLU_034833_1_0_5"/>
<dbReference type="eggNOG" id="COG4976">
    <property type="taxonomic scope" value="Bacteria"/>
</dbReference>
<sequence length="488" mass="50760">MVIGAVPRTAPIPFPDPDPTVALPLSECSACRCADATAVPAVPLPVAALSAATLEEALVAAYAGLGRGDTAAAEVSARAALVLEPDLPEANALIAEILAGRSQFDAAAAHYRVALADGGGPLSWQRDLAAALEAAGHDAEAVTAYREILVRRPDDAATHRRLARLLLRLGESETALEHAREARFLAPDRPADLAGLSDLAEVFVSAGEPLTAAEMLEPALRRADPDGPGLPAARLLLGRAWIALSETEKARRLLVEVLEAGGDAGAHAASLLAGLDGAAGRDLAPAYVRALFDRYADRFDTDLVGRLHYVAPQAIRAALLRLGLADGAPLRVLDAGCGTGLAGAELRSLAGSLAGFDLSPRMVEKARARGLYDELWVAELTAGLAARPGTWDLVVAADVLVYLGDLHPVMAAAAAALAPGGRFAFTGEVTDGDGFRLHEGRRYAHSLPHLHAALAAAGLTLELLEEHQPRWEKGRPVPGFLGVVAKPL</sequence>
<name>B6IS50_RHOCS</name>
<dbReference type="PANTHER" id="PTHR43861:SF1">
    <property type="entry name" value="TRANS-ACONITATE 2-METHYLTRANSFERASE"/>
    <property type="match status" value="1"/>
</dbReference>
<dbReference type="Pfam" id="PF14559">
    <property type="entry name" value="TPR_19"/>
    <property type="match status" value="1"/>
</dbReference>
<dbReference type="Pfam" id="PF13428">
    <property type="entry name" value="TPR_14"/>
    <property type="match status" value="1"/>
</dbReference>
<dbReference type="PANTHER" id="PTHR43861">
    <property type="entry name" value="TRANS-ACONITATE 2-METHYLTRANSFERASE-RELATED"/>
    <property type="match status" value="1"/>
</dbReference>
<evidence type="ECO:0000313" key="2">
    <source>
        <dbReference type="Proteomes" id="UP000001591"/>
    </source>
</evidence>
<organism evidence="1 2">
    <name type="scientific">Rhodospirillum centenum (strain ATCC 51521 / SW)</name>
    <dbReference type="NCBI Taxonomy" id="414684"/>
    <lineage>
        <taxon>Bacteria</taxon>
        <taxon>Pseudomonadati</taxon>
        <taxon>Pseudomonadota</taxon>
        <taxon>Alphaproteobacteria</taxon>
        <taxon>Rhodospirillales</taxon>
        <taxon>Rhodospirillaceae</taxon>
        <taxon>Rhodospirillum</taxon>
    </lineage>
</organism>
<dbReference type="Gene3D" id="1.25.40.10">
    <property type="entry name" value="Tetratricopeptide repeat domain"/>
    <property type="match status" value="2"/>
</dbReference>
<proteinExistence type="predicted"/>
<dbReference type="SMART" id="SM00028">
    <property type="entry name" value="TPR"/>
    <property type="match status" value="3"/>
</dbReference>
<reference evidence="1 2" key="1">
    <citation type="journal article" date="2010" name="BMC Genomics">
        <title>Metabolic flexibility revealed in the genome of the cyst-forming alpha-1 proteobacterium Rhodospirillum centenum.</title>
        <authorList>
            <person name="Lu Y.K."/>
            <person name="Marden J."/>
            <person name="Han M."/>
            <person name="Swingley W.D."/>
            <person name="Mastrian S.D."/>
            <person name="Chowdhury S.R."/>
            <person name="Hao J."/>
            <person name="Helmy T."/>
            <person name="Kim S."/>
            <person name="Kurdoglu A.A."/>
            <person name="Matthies H.J."/>
            <person name="Rollo D."/>
            <person name="Stothard P."/>
            <person name="Blankenship R.E."/>
            <person name="Bauer C.E."/>
            <person name="Touchman J.W."/>
        </authorList>
    </citation>
    <scope>NUCLEOTIDE SEQUENCE [LARGE SCALE GENOMIC DNA]</scope>
    <source>
        <strain evidence="2">ATCC 51521 / SW</strain>
    </source>
</reference>
<dbReference type="InterPro" id="IPR029063">
    <property type="entry name" value="SAM-dependent_MTases_sf"/>
</dbReference>